<feature type="non-terminal residue" evidence="2">
    <location>
        <position position="126"/>
    </location>
</feature>
<dbReference type="EMBL" id="CAJOAZ010029338">
    <property type="protein sequence ID" value="CAF4424344.1"/>
    <property type="molecule type" value="Genomic_DNA"/>
</dbReference>
<evidence type="ECO:0000313" key="2">
    <source>
        <dbReference type="EMBL" id="CAF4424344.1"/>
    </source>
</evidence>
<proteinExistence type="predicted"/>
<feature type="non-terminal residue" evidence="2">
    <location>
        <position position="1"/>
    </location>
</feature>
<reference evidence="2" key="1">
    <citation type="submission" date="2021-02" db="EMBL/GenBank/DDBJ databases">
        <authorList>
            <person name="Nowell W R."/>
        </authorList>
    </citation>
    <scope>NUCLEOTIDE SEQUENCE</scope>
</reference>
<accession>A0A820QHQ3</accession>
<feature type="region of interest" description="Disordered" evidence="1">
    <location>
        <begin position="106"/>
        <end position="126"/>
    </location>
</feature>
<comment type="caution">
    <text evidence="2">The sequence shown here is derived from an EMBL/GenBank/DDBJ whole genome shotgun (WGS) entry which is preliminary data.</text>
</comment>
<dbReference type="AlphaFoldDB" id="A0A820QHQ3"/>
<name>A0A820QHQ3_9BILA</name>
<sequence length="126" mass="13279">YGESLTAAPTTTASGAVKLTEQSATRPEIISNATIQTKEASSKKAEIIGEDEVAAEEELPYDKTTTSGKLAAALITGTKFLTKQLATGVVMAENLIEQVSKNVHDKIVPNPEPTKVSKSLHLTARG</sequence>
<evidence type="ECO:0000313" key="3">
    <source>
        <dbReference type="Proteomes" id="UP000663844"/>
    </source>
</evidence>
<organism evidence="2 3">
    <name type="scientific">Adineta steineri</name>
    <dbReference type="NCBI Taxonomy" id="433720"/>
    <lineage>
        <taxon>Eukaryota</taxon>
        <taxon>Metazoa</taxon>
        <taxon>Spiralia</taxon>
        <taxon>Gnathifera</taxon>
        <taxon>Rotifera</taxon>
        <taxon>Eurotatoria</taxon>
        <taxon>Bdelloidea</taxon>
        <taxon>Adinetida</taxon>
        <taxon>Adinetidae</taxon>
        <taxon>Adineta</taxon>
    </lineage>
</organism>
<gene>
    <name evidence="2" type="ORF">OXD698_LOCUS52839</name>
</gene>
<evidence type="ECO:0000256" key="1">
    <source>
        <dbReference type="SAM" id="MobiDB-lite"/>
    </source>
</evidence>
<dbReference type="Proteomes" id="UP000663844">
    <property type="component" value="Unassembled WGS sequence"/>
</dbReference>
<protein>
    <submittedName>
        <fullName evidence="2">Uncharacterized protein</fullName>
    </submittedName>
</protein>